<reference evidence="1 2" key="1">
    <citation type="journal article" date="2011" name="Appl. Environ. Microbiol.">
        <title>Genome signatures of Escherichia coli O157:H7 isolates from the bovine host reservoir.</title>
        <authorList>
            <person name="Eppinger M."/>
            <person name="Mammel M.K."/>
            <person name="Leclerc J.E."/>
            <person name="Ravel J."/>
            <person name="Cebula T.A."/>
        </authorList>
    </citation>
    <scope>NUCLEOTIDE SEQUENCE [LARGE SCALE GENOMIC DNA]</scope>
    <source>
        <strain evidence="1 2">EC869</strain>
    </source>
</reference>
<comment type="caution">
    <text evidence="1">The sequence shown here is derived from an EMBL/GenBank/DDBJ whole genome shotgun (WGS) entry which is preliminary data.</text>
</comment>
<dbReference type="BioCyc" id="ECOL478008-HMP:G76-482978-MONOMER"/>
<sequence length="40" mass="4912">MSLSRLYRETIRNCHFVFGNQKKKTWNFNKYYFSGNGDFL</sequence>
<accession>A0A0H3PSV2</accession>
<proteinExistence type="predicted"/>
<dbReference type="EMBL" id="ABHU01000022">
    <property type="protein sequence ID" value="EDU89471.1"/>
    <property type="molecule type" value="Genomic_DNA"/>
</dbReference>
<gene>
    <name evidence="1" type="ORF">ECH7EC869_3465</name>
</gene>
<name>A0A0H3PSV2_ECO5C</name>
<evidence type="ECO:0000313" key="1">
    <source>
        <dbReference type="EMBL" id="EDU89471.1"/>
    </source>
</evidence>
<dbReference type="Proteomes" id="UP000004641">
    <property type="component" value="Unassembled WGS sequence"/>
</dbReference>
<organism evidence="1 2">
    <name type="scientific">Escherichia coli O157:H7 (strain EC869)</name>
    <dbReference type="NCBI Taxonomy" id="478008"/>
    <lineage>
        <taxon>Bacteria</taxon>
        <taxon>Pseudomonadati</taxon>
        <taxon>Pseudomonadota</taxon>
        <taxon>Gammaproteobacteria</taxon>
        <taxon>Enterobacterales</taxon>
        <taxon>Enterobacteriaceae</taxon>
        <taxon>Escherichia</taxon>
    </lineage>
</organism>
<dbReference type="AlphaFoldDB" id="A0A0H3PSV2"/>
<evidence type="ECO:0000313" key="2">
    <source>
        <dbReference type="Proteomes" id="UP000004641"/>
    </source>
</evidence>
<protein>
    <submittedName>
        <fullName evidence="1">Uncharacterized protein</fullName>
    </submittedName>
</protein>